<evidence type="ECO:0000256" key="2">
    <source>
        <dbReference type="ARBA" id="ARBA00023002"/>
    </source>
</evidence>
<dbReference type="PANTHER" id="PTHR43761">
    <property type="entry name" value="D-ISOMER SPECIFIC 2-HYDROXYACID DEHYDROGENASE FAMILY PROTEIN (AFU_ORTHOLOGUE AFUA_1G13630)"/>
    <property type="match status" value="1"/>
</dbReference>
<dbReference type="GO" id="GO:0051287">
    <property type="term" value="F:NAD binding"/>
    <property type="evidence" value="ECO:0007669"/>
    <property type="project" value="InterPro"/>
</dbReference>
<protein>
    <submittedName>
        <fullName evidence="7">D-2-hydroxyacid dehydrogenase</fullName>
    </submittedName>
</protein>
<feature type="domain" description="D-isomer specific 2-hydroxyacid dehydrogenase catalytic" evidence="5">
    <location>
        <begin position="26"/>
        <end position="317"/>
    </location>
</feature>
<dbReference type="InterPro" id="IPR050418">
    <property type="entry name" value="D-iso_2-hydroxyacid_DH_PdxB"/>
</dbReference>
<reference evidence="7" key="1">
    <citation type="submission" date="2022-07" db="EMBL/GenBank/DDBJ databases">
        <title>Alkalimarinus sp. nov., isolated from gut of a Alitta virens.</title>
        <authorList>
            <person name="Yang A.I."/>
            <person name="Shin N.-R."/>
        </authorList>
    </citation>
    <scope>NUCLEOTIDE SEQUENCE</scope>
    <source>
        <strain evidence="7">FA028</strain>
    </source>
</reference>
<evidence type="ECO:0000313" key="8">
    <source>
        <dbReference type="Proteomes" id="UP001164472"/>
    </source>
</evidence>
<evidence type="ECO:0000256" key="3">
    <source>
        <dbReference type="ARBA" id="ARBA00023027"/>
    </source>
</evidence>
<dbReference type="SUPFAM" id="SSF52283">
    <property type="entry name" value="Formate/glycerate dehydrogenase catalytic domain-like"/>
    <property type="match status" value="1"/>
</dbReference>
<gene>
    <name evidence="7" type="ORF">NNL22_11805</name>
</gene>
<dbReference type="InterPro" id="IPR006140">
    <property type="entry name" value="D-isomer_DH_NAD-bd"/>
</dbReference>
<dbReference type="Gene3D" id="3.40.50.720">
    <property type="entry name" value="NAD(P)-binding Rossmann-like Domain"/>
    <property type="match status" value="2"/>
</dbReference>
<dbReference type="CDD" id="cd12162">
    <property type="entry name" value="2-Hacid_dh_4"/>
    <property type="match status" value="1"/>
</dbReference>
<dbReference type="Proteomes" id="UP001164472">
    <property type="component" value="Chromosome"/>
</dbReference>
<dbReference type="PANTHER" id="PTHR43761:SF1">
    <property type="entry name" value="D-ISOMER SPECIFIC 2-HYDROXYACID DEHYDROGENASE CATALYTIC DOMAIN-CONTAINING PROTEIN-RELATED"/>
    <property type="match status" value="1"/>
</dbReference>
<dbReference type="EMBL" id="CP101527">
    <property type="protein sequence ID" value="UZW73722.1"/>
    <property type="molecule type" value="Genomic_DNA"/>
</dbReference>
<name>A0A9E8HI13_9ALTE</name>
<keyword evidence="8" id="KW-1185">Reference proteome</keyword>
<proteinExistence type="inferred from homology"/>
<evidence type="ECO:0000259" key="6">
    <source>
        <dbReference type="Pfam" id="PF02826"/>
    </source>
</evidence>
<dbReference type="AlphaFoldDB" id="A0A9E8HI13"/>
<evidence type="ECO:0000259" key="5">
    <source>
        <dbReference type="Pfam" id="PF00389"/>
    </source>
</evidence>
<keyword evidence="3" id="KW-0520">NAD</keyword>
<dbReference type="RefSeq" id="WP_251809863.1">
    <property type="nucleotide sequence ID" value="NZ_CP101527.1"/>
</dbReference>
<sequence length="321" mass="34460">MKAVILDAASLGEGVALECLGAHVNTLSHYGVTEPEQVSERIQGHDIVIVNKVLLGEAELEHAPDLKLIAVTATGTNNIDLMAAKKYGVRVVNVTGYGRATVVQHTFSLILALSNNLLNYVADVKSGLWAKSETFCLMGHPIRELEGKTLGVIGYGELGQGVAQMAQAFGMNVLIGARQGERRALNQENVHRVSLDELLRQSDVVSLHCLLSGDTHKMIGSRELGLMKPDAIIVNTSRGGLIDEEALARALRQHIIAGAATDVLSVEPPVDGNPLLATDIPNLIVTPHCAWASKEARQRLINMTADNIQHFVNGSLTHFVA</sequence>
<dbReference type="PROSITE" id="PS00671">
    <property type="entry name" value="D_2_HYDROXYACID_DH_3"/>
    <property type="match status" value="1"/>
</dbReference>
<evidence type="ECO:0000256" key="4">
    <source>
        <dbReference type="RuleBase" id="RU003719"/>
    </source>
</evidence>
<dbReference type="InterPro" id="IPR029753">
    <property type="entry name" value="D-isomer_DH_CS"/>
</dbReference>
<accession>A0A9E8HI13</accession>
<comment type="similarity">
    <text evidence="1 4">Belongs to the D-isomer specific 2-hydroxyacid dehydrogenase family.</text>
</comment>
<feature type="domain" description="D-isomer specific 2-hydroxyacid dehydrogenase NAD-binding" evidence="6">
    <location>
        <begin position="107"/>
        <end position="290"/>
    </location>
</feature>
<dbReference type="FunFam" id="3.40.50.720:FF:000203">
    <property type="entry name" value="D-3-phosphoglycerate dehydrogenase (SerA)"/>
    <property type="match status" value="1"/>
</dbReference>
<dbReference type="GO" id="GO:0016616">
    <property type="term" value="F:oxidoreductase activity, acting on the CH-OH group of donors, NAD or NADP as acceptor"/>
    <property type="evidence" value="ECO:0007669"/>
    <property type="project" value="InterPro"/>
</dbReference>
<dbReference type="Pfam" id="PF00389">
    <property type="entry name" value="2-Hacid_dh"/>
    <property type="match status" value="1"/>
</dbReference>
<dbReference type="Pfam" id="PF02826">
    <property type="entry name" value="2-Hacid_dh_C"/>
    <property type="match status" value="1"/>
</dbReference>
<dbReference type="InterPro" id="IPR006139">
    <property type="entry name" value="D-isomer_2_OHA_DH_cat_dom"/>
</dbReference>
<dbReference type="InterPro" id="IPR036291">
    <property type="entry name" value="NAD(P)-bd_dom_sf"/>
</dbReference>
<evidence type="ECO:0000313" key="7">
    <source>
        <dbReference type="EMBL" id="UZW73722.1"/>
    </source>
</evidence>
<evidence type="ECO:0000256" key="1">
    <source>
        <dbReference type="ARBA" id="ARBA00005854"/>
    </source>
</evidence>
<dbReference type="KEGG" id="asem:NNL22_11805"/>
<organism evidence="7 8">
    <name type="scientific">Alkalimarinus sediminis</name>
    <dbReference type="NCBI Taxonomy" id="1632866"/>
    <lineage>
        <taxon>Bacteria</taxon>
        <taxon>Pseudomonadati</taxon>
        <taxon>Pseudomonadota</taxon>
        <taxon>Gammaproteobacteria</taxon>
        <taxon>Alteromonadales</taxon>
        <taxon>Alteromonadaceae</taxon>
        <taxon>Alkalimarinus</taxon>
    </lineage>
</organism>
<dbReference type="SUPFAM" id="SSF51735">
    <property type="entry name" value="NAD(P)-binding Rossmann-fold domains"/>
    <property type="match status" value="1"/>
</dbReference>
<keyword evidence="2 4" id="KW-0560">Oxidoreductase</keyword>